<feature type="domain" description="Multidrug resistance protein MdtA-like barrel-sandwich hybrid" evidence="4">
    <location>
        <begin position="69"/>
        <end position="209"/>
    </location>
</feature>
<dbReference type="HOGENOM" id="CLU_018816_14_1_7"/>
<comment type="similarity">
    <text evidence="1">Belongs to the membrane fusion protein (MFP) (TC 8.A.1) family.</text>
</comment>
<proteinExistence type="inferred from homology"/>
<dbReference type="SUPFAM" id="SSF111369">
    <property type="entry name" value="HlyD-like secretion proteins"/>
    <property type="match status" value="1"/>
</dbReference>
<evidence type="ECO:0000259" key="5">
    <source>
        <dbReference type="Pfam" id="PF25954"/>
    </source>
</evidence>
<dbReference type="Gene3D" id="2.40.30.170">
    <property type="match status" value="1"/>
</dbReference>
<reference evidence="6 7" key="2">
    <citation type="journal article" date="2012" name="BMC Genomics">
        <title>The genome of Pelobacter carbinolicus reveals surprising metabolic capabilities and physiological features.</title>
        <authorList>
            <person name="Aklujkar M."/>
            <person name="Haveman S.A."/>
            <person name="Didonato R.Jr."/>
            <person name="Chertkov O."/>
            <person name="Han C.S."/>
            <person name="Land M.L."/>
            <person name="Brown P."/>
            <person name="Lovley D.R."/>
        </authorList>
    </citation>
    <scope>NUCLEOTIDE SEQUENCE [LARGE SCALE GENOMIC DNA]</scope>
    <source>
        <strain evidence="7">DSM 2380 / NBRC 103641 / GraBd1</strain>
    </source>
</reference>
<dbReference type="AlphaFoldDB" id="Q3A7L9"/>
<keyword evidence="3" id="KW-0812">Transmembrane</keyword>
<dbReference type="FunFam" id="2.40.30.170:FF:000010">
    <property type="entry name" value="Efflux RND transporter periplasmic adaptor subunit"/>
    <property type="match status" value="1"/>
</dbReference>
<dbReference type="NCBIfam" id="TIGR01730">
    <property type="entry name" value="RND_mfp"/>
    <property type="match status" value="1"/>
</dbReference>
<dbReference type="GO" id="GO:1990281">
    <property type="term" value="C:efflux pump complex"/>
    <property type="evidence" value="ECO:0007669"/>
    <property type="project" value="TreeGrafter"/>
</dbReference>
<name>Q3A7L9_SYNC1</name>
<dbReference type="OrthoDB" id="9784484at2"/>
<evidence type="ECO:0000256" key="3">
    <source>
        <dbReference type="SAM" id="Phobius"/>
    </source>
</evidence>
<dbReference type="InterPro" id="IPR058625">
    <property type="entry name" value="MdtA-like_BSH"/>
</dbReference>
<dbReference type="InterPro" id="IPR006143">
    <property type="entry name" value="RND_pump_MFP"/>
</dbReference>
<dbReference type="GO" id="GO:0015562">
    <property type="term" value="F:efflux transmembrane transporter activity"/>
    <property type="evidence" value="ECO:0007669"/>
    <property type="project" value="TreeGrafter"/>
</dbReference>
<organism evidence="6 7">
    <name type="scientific">Syntrophotalea carbinolica (strain DSM 2380 / NBRC 103641 / GraBd1)</name>
    <name type="common">Pelobacter carbinolicus</name>
    <dbReference type="NCBI Taxonomy" id="338963"/>
    <lineage>
        <taxon>Bacteria</taxon>
        <taxon>Pseudomonadati</taxon>
        <taxon>Thermodesulfobacteriota</taxon>
        <taxon>Desulfuromonadia</taxon>
        <taxon>Desulfuromonadales</taxon>
        <taxon>Syntrophotaleaceae</taxon>
        <taxon>Syntrophotalea</taxon>
    </lineage>
</organism>
<feature type="transmembrane region" description="Helical" evidence="3">
    <location>
        <begin position="12"/>
        <end position="34"/>
    </location>
</feature>
<dbReference type="EMBL" id="CP000142">
    <property type="protein sequence ID" value="ABA87625.1"/>
    <property type="molecule type" value="Genomic_DNA"/>
</dbReference>
<dbReference type="Pfam" id="PF25954">
    <property type="entry name" value="Beta-barrel_RND_2"/>
    <property type="match status" value="1"/>
</dbReference>
<evidence type="ECO:0000313" key="7">
    <source>
        <dbReference type="Proteomes" id="UP000002534"/>
    </source>
</evidence>
<sequence>MKRWLPEKLMTTVKVLLIVCGGYYLLMLGFGFAAQPDGPPPAALQTGKVSRGSMEVTVACTGSLKAVGTVEVGTEVSGTIGKVLVDYNDRVRKGQVLAELDLELFKNAVDEAEANQMGAEALYRQALSEYRRNQPLHQQGHLSDQEFLEYRTALATTGADLQSSKATLAKARTNLRKARILSPIDGTVIEREIEVGQTVAASYSTPTLFILAEDLARMEIEADVDESDIGLIRKGQKVRFTVQAYPDRQFHGEVTQIRLNPTEESNVVTYTVVVAALNDGGLLLPGMTATADFIVDVEDDALLVPNAALQFAARRHPSAKDAAVLVLEDGGRLRRLAVVSGLSDGVQTTVLTEGLTEGMVVATGEASSEERSGGSLFSRLMPHPRHGPKPEGRP</sequence>
<evidence type="ECO:0000256" key="2">
    <source>
        <dbReference type="SAM" id="MobiDB-lite"/>
    </source>
</evidence>
<protein>
    <submittedName>
        <fullName evidence="6">Efflux pump, RND family, membrane fusion protein</fullName>
    </submittedName>
</protein>
<dbReference type="Proteomes" id="UP000002534">
    <property type="component" value="Chromosome"/>
</dbReference>
<dbReference type="STRING" id="338963.Pcar_0365"/>
<dbReference type="KEGG" id="pca:Pcar_0365"/>
<gene>
    <name evidence="6" type="ordered locus">Pcar_0365</name>
</gene>
<dbReference type="InterPro" id="IPR058792">
    <property type="entry name" value="Beta-barrel_RND_2"/>
</dbReference>
<accession>Q3A7L9</accession>
<evidence type="ECO:0000313" key="6">
    <source>
        <dbReference type="EMBL" id="ABA87625.1"/>
    </source>
</evidence>
<dbReference type="eggNOG" id="COG0845">
    <property type="taxonomic scope" value="Bacteria"/>
</dbReference>
<feature type="region of interest" description="Disordered" evidence="2">
    <location>
        <begin position="364"/>
        <end position="394"/>
    </location>
</feature>
<reference evidence="7" key="1">
    <citation type="submission" date="2005-10" db="EMBL/GenBank/DDBJ databases">
        <title>Complete sequence of Pelobacter carbinolicus DSM 2380.</title>
        <authorList>
            <person name="Copeland A."/>
            <person name="Lucas S."/>
            <person name="Lapidus A."/>
            <person name="Barry K."/>
            <person name="Detter J.C."/>
            <person name="Glavina T."/>
            <person name="Hammon N."/>
            <person name="Israni S."/>
            <person name="Pitluck S."/>
            <person name="Chertkov O."/>
            <person name="Schmutz J."/>
            <person name="Larimer F."/>
            <person name="Land M."/>
            <person name="Kyrpides N."/>
            <person name="Ivanova N."/>
            <person name="Richardson P."/>
        </authorList>
    </citation>
    <scope>NUCLEOTIDE SEQUENCE [LARGE SCALE GENOMIC DNA]</scope>
    <source>
        <strain evidence="7">DSM 2380 / NBRC 103641 / GraBd1</strain>
    </source>
</reference>
<evidence type="ECO:0000259" key="4">
    <source>
        <dbReference type="Pfam" id="PF25917"/>
    </source>
</evidence>
<dbReference type="Gene3D" id="2.40.420.20">
    <property type="match status" value="1"/>
</dbReference>
<dbReference type="RefSeq" id="WP_011340045.1">
    <property type="nucleotide sequence ID" value="NC_007498.2"/>
</dbReference>
<dbReference type="PANTHER" id="PTHR30469">
    <property type="entry name" value="MULTIDRUG RESISTANCE PROTEIN MDTA"/>
    <property type="match status" value="1"/>
</dbReference>
<dbReference type="Pfam" id="PF25917">
    <property type="entry name" value="BSH_RND"/>
    <property type="match status" value="1"/>
</dbReference>
<dbReference type="PANTHER" id="PTHR30469:SF33">
    <property type="entry name" value="SLR1207 PROTEIN"/>
    <property type="match status" value="1"/>
</dbReference>
<keyword evidence="7" id="KW-1185">Reference proteome</keyword>
<keyword evidence="3" id="KW-1133">Transmembrane helix</keyword>
<keyword evidence="3" id="KW-0472">Membrane</keyword>
<dbReference type="Gene3D" id="1.10.287.470">
    <property type="entry name" value="Helix hairpin bin"/>
    <property type="match status" value="1"/>
</dbReference>
<dbReference type="Gene3D" id="2.40.50.100">
    <property type="match status" value="1"/>
</dbReference>
<feature type="domain" description="CusB-like beta-barrel" evidence="5">
    <location>
        <begin position="220"/>
        <end position="293"/>
    </location>
</feature>
<evidence type="ECO:0000256" key="1">
    <source>
        <dbReference type="ARBA" id="ARBA00009477"/>
    </source>
</evidence>